<accession>A0A7W9MGW9</accession>
<sequence>MNVPNTDHTGHDIATLSLTEETPDGGLVYQSWKVCACLLPPLRATLGEPFHEAMANRTQVEATGRAVLSADSGTHLGEGM</sequence>
<dbReference type="RefSeq" id="WP_184547541.1">
    <property type="nucleotide sequence ID" value="NZ_JACHMP010000001.1"/>
</dbReference>
<proteinExistence type="predicted"/>
<name>A0A7W9MGW9_9ACTN</name>
<dbReference type="EMBL" id="JACHMP010000001">
    <property type="protein sequence ID" value="MBB5820315.1"/>
    <property type="molecule type" value="Genomic_DNA"/>
</dbReference>
<gene>
    <name evidence="1" type="ORF">F4562_003377</name>
</gene>
<dbReference type="AlphaFoldDB" id="A0A7W9MGW9"/>
<protein>
    <submittedName>
        <fullName evidence="1">Uncharacterized protein</fullName>
    </submittedName>
</protein>
<organism evidence="1 2">
    <name type="scientific">Streptosporangium becharense</name>
    <dbReference type="NCBI Taxonomy" id="1816182"/>
    <lineage>
        <taxon>Bacteria</taxon>
        <taxon>Bacillati</taxon>
        <taxon>Actinomycetota</taxon>
        <taxon>Actinomycetes</taxon>
        <taxon>Streptosporangiales</taxon>
        <taxon>Streptosporangiaceae</taxon>
        <taxon>Streptosporangium</taxon>
    </lineage>
</organism>
<evidence type="ECO:0000313" key="2">
    <source>
        <dbReference type="Proteomes" id="UP000540685"/>
    </source>
</evidence>
<comment type="caution">
    <text evidence="1">The sequence shown here is derived from an EMBL/GenBank/DDBJ whole genome shotgun (WGS) entry which is preliminary data.</text>
</comment>
<keyword evidence="2" id="KW-1185">Reference proteome</keyword>
<evidence type="ECO:0000313" key="1">
    <source>
        <dbReference type="EMBL" id="MBB5820315.1"/>
    </source>
</evidence>
<dbReference type="Proteomes" id="UP000540685">
    <property type="component" value="Unassembled WGS sequence"/>
</dbReference>
<reference evidence="1 2" key="1">
    <citation type="submission" date="2020-08" db="EMBL/GenBank/DDBJ databases">
        <title>Sequencing the genomes of 1000 actinobacteria strains.</title>
        <authorList>
            <person name="Klenk H.-P."/>
        </authorList>
    </citation>
    <scope>NUCLEOTIDE SEQUENCE [LARGE SCALE GENOMIC DNA]</scope>
    <source>
        <strain evidence="1 2">DSM 46887</strain>
    </source>
</reference>